<dbReference type="Proteomes" id="UP000492821">
    <property type="component" value="Unassembled WGS sequence"/>
</dbReference>
<dbReference type="AlphaFoldDB" id="A0A7E4VS69"/>
<sequence length="124" mass="14425">MESRIPNLRQLRWKLPAPMQLSIGSIMRASNMEAAERHVGDLKKHLVSESETLHTIQKLIYKYLQDVALTKTATKLTKDGRTHMEYTLDSTNRKLVLIVSDRVESPLRFDRRGVQRIITEYLSF</sequence>
<dbReference type="WBParaSite" id="Pan_g23967.t1">
    <property type="protein sequence ID" value="Pan_g23967.t1"/>
    <property type="gene ID" value="Pan_g23967"/>
</dbReference>
<reference evidence="1" key="1">
    <citation type="journal article" date="2013" name="Genetics">
        <title>The draft genome and transcriptome of Panagrellus redivivus are shaped by the harsh demands of a free-living lifestyle.</title>
        <authorList>
            <person name="Srinivasan J."/>
            <person name="Dillman A.R."/>
            <person name="Macchietto M.G."/>
            <person name="Heikkinen L."/>
            <person name="Lakso M."/>
            <person name="Fracchia K.M."/>
            <person name="Antoshechkin I."/>
            <person name="Mortazavi A."/>
            <person name="Wong G."/>
            <person name="Sternberg P.W."/>
        </authorList>
    </citation>
    <scope>NUCLEOTIDE SEQUENCE [LARGE SCALE GENOMIC DNA]</scope>
    <source>
        <strain evidence="1">MT8872</strain>
    </source>
</reference>
<evidence type="ECO:0000313" key="1">
    <source>
        <dbReference type="Proteomes" id="UP000492821"/>
    </source>
</evidence>
<keyword evidence="1" id="KW-1185">Reference proteome</keyword>
<protein>
    <submittedName>
        <fullName evidence="2">Uncharacterized protein</fullName>
    </submittedName>
</protein>
<name>A0A7E4VS69_PANRE</name>
<reference evidence="2" key="2">
    <citation type="submission" date="2020-10" db="UniProtKB">
        <authorList>
            <consortium name="WormBaseParasite"/>
        </authorList>
    </citation>
    <scope>IDENTIFICATION</scope>
</reference>
<proteinExistence type="predicted"/>
<organism evidence="1 2">
    <name type="scientific">Panagrellus redivivus</name>
    <name type="common">Microworm</name>
    <dbReference type="NCBI Taxonomy" id="6233"/>
    <lineage>
        <taxon>Eukaryota</taxon>
        <taxon>Metazoa</taxon>
        <taxon>Ecdysozoa</taxon>
        <taxon>Nematoda</taxon>
        <taxon>Chromadorea</taxon>
        <taxon>Rhabditida</taxon>
        <taxon>Tylenchina</taxon>
        <taxon>Panagrolaimomorpha</taxon>
        <taxon>Panagrolaimoidea</taxon>
        <taxon>Panagrolaimidae</taxon>
        <taxon>Panagrellus</taxon>
    </lineage>
</organism>
<accession>A0A7E4VS69</accession>
<evidence type="ECO:0000313" key="2">
    <source>
        <dbReference type="WBParaSite" id="Pan_g23967.t1"/>
    </source>
</evidence>